<keyword evidence="2" id="KW-1185">Reference proteome</keyword>
<keyword evidence="1" id="KW-0862">Zinc</keyword>
<dbReference type="EMBL" id="BJWL01000010">
    <property type="protein sequence ID" value="GFY95664.1"/>
    <property type="molecule type" value="Genomic_DNA"/>
</dbReference>
<gene>
    <name evidence="1" type="ORF">Acr_10g0010490</name>
</gene>
<keyword evidence="1" id="KW-0479">Metal-binding</keyword>
<sequence length="67" mass="7811">MTRVSYAERCTLKKEKVVKIEEIHIKEGSKPEMYTEEDEKLLGDCKTAWVLLVDAYNANGEHIYDTF</sequence>
<evidence type="ECO:0000313" key="2">
    <source>
        <dbReference type="Proteomes" id="UP000585474"/>
    </source>
</evidence>
<proteinExistence type="predicted"/>
<accession>A0A7J0FAC9</accession>
<dbReference type="GO" id="GO:0008270">
    <property type="term" value="F:zinc ion binding"/>
    <property type="evidence" value="ECO:0007669"/>
    <property type="project" value="UniProtKB-KW"/>
</dbReference>
<dbReference type="Proteomes" id="UP000585474">
    <property type="component" value="Unassembled WGS sequence"/>
</dbReference>
<comment type="caution">
    <text evidence="1">The sequence shown here is derived from an EMBL/GenBank/DDBJ whole genome shotgun (WGS) entry which is preliminary data.</text>
</comment>
<evidence type="ECO:0000313" key="1">
    <source>
        <dbReference type="EMBL" id="GFY95664.1"/>
    </source>
</evidence>
<organism evidence="1 2">
    <name type="scientific">Actinidia rufa</name>
    <dbReference type="NCBI Taxonomy" id="165716"/>
    <lineage>
        <taxon>Eukaryota</taxon>
        <taxon>Viridiplantae</taxon>
        <taxon>Streptophyta</taxon>
        <taxon>Embryophyta</taxon>
        <taxon>Tracheophyta</taxon>
        <taxon>Spermatophyta</taxon>
        <taxon>Magnoliopsida</taxon>
        <taxon>eudicotyledons</taxon>
        <taxon>Gunneridae</taxon>
        <taxon>Pentapetalae</taxon>
        <taxon>asterids</taxon>
        <taxon>Ericales</taxon>
        <taxon>Actinidiaceae</taxon>
        <taxon>Actinidia</taxon>
    </lineage>
</organism>
<dbReference type="OrthoDB" id="298344at2759"/>
<protein>
    <submittedName>
        <fullName evidence="1">Zinc-finger domain of monoamine-oxidase A repressor R1</fullName>
    </submittedName>
</protein>
<reference evidence="1 2" key="1">
    <citation type="submission" date="2019-07" db="EMBL/GenBank/DDBJ databases">
        <title>De Novo Assembly of kiwifruit Actinidia rufa.</title>
        <authorList>
            <person name="Sugita-Konishi S."/>
            <person name="Sato K."/>
            <person name="Mori E."/>
            <person name="Abe Y."/>
            <person name="Kisaki G."/>
            <person name="Hamano K."/>
            <person name="Suezawa K."/>
            <person name="Otani M."/>
            <person name="Fukuda T."/>
            <person name="Manabe T."/>
            <person name="Gomi K."/>
            <person name="Tabuchi M."/>
            <person name="Akimitsu K."/>
            <person name="Kataoka I."/>
        </authorList>
    </citation>
    <scope>NUCLEOTIDE SEQUENCE [LARGE SCALE GENOMIC DNA]</scope>
    <source>
        <strain evidence="2">cv. Fuchu</strain>
    </source>
</reference>
<dbReference type="AlphaFoldDB" id="A0A7J0FAC9"/>
<name>A0A7J0FAC9_9ERIC</name>
<keyword evidence="1" id="KW-0863">Zinc-finger</keyword>